<name>A0A850QT91_PHODD</name>
<protein>
    <submittedName>
        <fullName evidence="2">Uncharacterized protein</fullName>
    </submittedName>
</protein>
<evidence type="ECO:0000313" key="2">
    <source>
        <dbReference type="EMBL" id="NVP01343.1"/>
    </source>
</evidence>
<organism evidence="2 3">
    <name type="scientific">Photobacterium damselae subsp. damselae</name>
    <name type="common">Listonella damsela</name>
    <dbReference type="NCBI Taxonomy" id="85581"/>
    <lineage>
        <taxon>Bacteria</taxon>
        <taxon>Pseudomonadati</taxon>
        <taxon>Pseudomonadota</taxon>
        <taxon>Gammaproteobacteria</taxon>
        <taxon>Vibrionales</taxon>
        <taxon>Vibrionaceae</taxon>
        <taxon>Photobacterium</taxon>
    </lineage>
</organism>
<dbReference type="AlphaFoldDB" id="A0A850QT91"/>
<dbReference type="Proteomes" id="UP000533429">
    <property type="component" value="Unassembled WGS sequence"/>
</dbReference>
<gene>
    <name evidence="2" type="ORF">HWA77_14095</name>
</gene>
<sequence>MNKTLLSLLVASSSFVSITANATSNIEADWWIKWSDIKKQGLINENQTCDTLKTKPSLTEKQHELMAKKCTDVVFYDSFNSEEGNGYAPLMGWNGLIHYGMDYGSLIKWDVLDAPIRLFKYWNAHAATKDTGDDEGFVLSFSSLSDGSAPGKIDMKGPLKLMPGTYRISYKLKPTSGHGSLKYAGVTTTIQGDNLFVKDKSYSGCSYTRTSSSTCNTWMTVNKKFTVMDQSDVYIALEGMYNGAHLYGSMIDDIIVFKTNDDGPTGASS</sequence>
<feature type="chain" id="PRO_5032328685" evidence="1">
    <location>
        <begin position="23"/>
        <end position="269"/>
    </location>
</feature>
<reference evidence="2 3" key="1">
    <citation type="submission" date="2020-06" db="EMBL/GenBank/DDBJ databases">
        <title>Photobacterium damselae subsp. damselae comparative genomics.</title>
        <authorList>
            <person name="Osorio C.R."/>
        </authorList>
    </citation>
    <scope>NUCLEOTIDE SEQUENCE [LARGE SCALE GENOMIC DNA]</scope>
    <source>
        <strain evidence="2 3">TW250/03</strain>
    </source>
</reference>
<evidence type="ECO:0000313" key="3">
    <source>
        <dbReference type="Proteomes" id="UP000533429"/>
    </source>
</evidence>
<accession>A0A850QT91</accession>
<proteinExistence type="predicted"/>
<dbReference type="EMBL" id="JABXOR010000882">
    <property type="protein sequence ID" value="NVP01343.1"/>
    <property type="molecule type" value="Genomic_DNA"/>
</dbReference>
<comment type="caution">
    <text evidence="2">The sequence shown here is derived from an EMBL/GenBank/DDBJ whole genome shotgun (WGS) entry which is preliminary data.</text>
</comment>
<evidence type="ECO:0000256" key="1">
    <source>
        <dbReference type="SAM" id="SignalP"/>
    </source>
</evidence>
<feature type="signal peptide" evidence="1">
    <location>
        <begin position="1"/>
        <end position="22"/>
    </location>
</feature>
<keyword evidence="1" id="KW-0732">Signal</keyword>